<sequence length="427" mass="45885">MTVFSSLGVPNYRQYFFGILTSNAGTWMARTAQAWLVLVVLTDHDAQALGVVTGLQFLPILLFSTLGGALADRFPKRLLMICTQTTMALNAVLLGALVLSGHVQLWHVYVCAMIDGTAAAIDNPARQSFVSELVPTEQLSNAIGLNSASFNAARLVGPGLAGLLIAAFGTGPVFWINAGTFIAVILALATLRTDQLSPAPRAKGRGGVREGLRYVRQRPYLLLIMVVAAVVGLFGMNYQLTNVMMSTMVFGRGAAEYGMLGSVMAIGSLTAALLAARRARPRLRLLMGALAIFVVSTLLSAIAPNFWIFVLLLIPSGLAGITVMITCNSLLQLTADPRYRGRVMALYMLVFMGTTPIGAPALGWVGQHLGARWTLGIGGIAMAITWIAIAIYLARTENVRVRLDLHHRPFVVLRRGRITEDTGEEFA</sequence>
<dbReference type="Proteomes" id="UP000215896">
    <property type="component" value="Unassembled WGS sequence"/>
</dbReference>
<dbReference type="GO" id="GO:0005886">
    <property type="term" value="C:plasma membrane"/>
    <property type="evidence" value="ECO:0007669"/>
    <property type="project" value="UniProtKB-SubCell"/>
</dbReference>
<dbReference type="Pfam" id="PF05977">
    <property type="entry name" value="MFS_3"/>
    <property type="match status" value="1"/>
</dbReference>
<evidence type="ECO:0000256" key="3">
    <source>
        <dbReference type="ARBA" id="ARBA00022475"/>
    </source>
</evidence>
<evidence type="ECO:0000256" key="2">
    <source>
        <dbReference type="ARBA" id="ARBA00022448"/>
    </source>
</evidence>
<comment type="subcellular location">
    <subcellularLocation>
        <location evidence="1">Cell membrane</location>
        <topology evidence="1">Multi-pass membrane protein</topology>
    </subcellularLocation>
</comment>
<feature type="transmembrane region" description="Helical" evidence="7">
    <location>
        <begin position="283"/>
        <end position="302"/>
    </location>
</feature>
<feature type="transmembrane region" description="Helical" evidence="7">
    <location>
        <begin position="78"/>
        <end position="99"/>
    </location>
</feature>
<dbReference type="AlphaFoldDB" id="A0A255G602"/>
<dbReference type="PANTHER" id="PTHR23513">
    <property type="entry name" value="INTEGRAL MEMBRANE EFFLUX PROTEIN-RELATED"/>
    <property type="match status" value="1"/>
</dbReference>
<evidence type="ECO:0000256" key="5">
    <source>
        <dbReference type="ARBA" id="ARBA00022989"/>
    </source>
</evidence>
<dbReference type="EMBL" id="NMVO01000017">
    <property type="protein sequence ID" value="OYO09643.1"/>
    <property type="molecule type" value="Genomic_DNA"/>
</dbReference>
<keyword evidence="4 7" id="KW-0812">Transmembrane</keyword>
<feature type="transmembrane region" description="Helical" evidence="7">
    <location>
        <begin position="48"/>
        <end position="71"/>
    </location>
</feature>
<dbReference type="InterPro" id="IPR036259">
    <property type="entry name" value="MFS_trans_sf"/>
</dbReference>
<dbReference type="GO" id="GO:0022857">
    <property type="term" value="F:transmembrane transporter activity"/>
    <property type="evidence" value="ECO:0007669"/>
    <property type="project" value="InterPro"/>
</dbReference>
<feature type="transmembrane region" description="Helical" evidence="7">
    <location>
        <begin position="308"/>
        <end position="331"/>
    </location>
</feature>
<gene>
    <name evidence="8" type="ORF">CGZ94_18495</name>
</gene>
<dbReference type="PROSITE" id="PS50850">
    <property type="entry name" value="MFS"/>
    <property type="match status" value="1"/>
</dbReference>
<reference evidence="8 9" key="1">
    <citation type="submission" date="2017-07" db="EMBL/GenBank/DDBJ databases">
        <title>Draft whole genome sequences of clinical Proprionibacteriaceae strains.</title>
        <authorList>
            <person name="Bernier A.-M."/>
            <person name="Bernard K."/>
            <person name="Domingo M.-C."/>
        </authorList>
    </citation>
    <scope>NUCLEOTIDE SEQUENCE [LARGE SCALE GENOMIC DNA]</scope>
    <source>
        <strain evidence="8 9">NML 030167</strain>
    </source>
</reference>
<keyword evidence="5 7" id="KW-1133">Transmembrane helix</keyword>
<evidence type="ECO:0000313" key="8">
    <source>
        <dbReference type="EMBL" id="OYO09643.1"/>
    </source>
</evidence>
<evidence type="ECO:0000256" key="4">
    <source>
        <dbReference type="ARBA" id="ARBA00022692"/>
    </source>
</evidence>
<comment type="caution">
    <text evidence="8">The sequence shown here is derived from an EMBL/GenBank/DDBJ whole genome shotgun (WGS) entry which is preliminary data.</text>
</comment>
<keyword evidence="9" id="KW-1185">Reference proteome</keyword>
<dbReference type="SUPFAM" id="SSF103473">
    <property type="entry name" value="MFS general substrate transporter"/>
    <property type="match status" value="1"/>
</dbReference>
<keyword evidence="6 7" id="KW-0472">Membrane</keyword>
<proteinExistence type="predicted"/>
<feature type="transmembrane region" description="Helical" evidence="7">
    <location>
        <begin position="371"/>
        <end position="394"/>
    </location>
</feature>
<dbReference type="RefSeq" id="WP_094356237.1">
    <property type="nucleotide sequence ID" value="NZ_NMVK01000006.1"/>
</dbReference>
<keyword evidence="3" id="KW-1003">Cell membrane</keyword>
<accession>A0A4R6LVI8</accession>
<dbReference type="InterPro" id="IPR010290">
    <property type="entry name" value="TM_effector"/>
</dbReference>
<evidence type="ECO:0000256" key="6">
    <source>
        <dbReference type="ARBA" id="ARBA00023136"/>
    </source>
</evidence>
<evidence type="ECO:0000313" key="9">
    <source>
        <dbReference type="Proteomes" id="UP000215896"/>
    </source>
</evidence>
<dbReference type="InterPro" id="IPR020846">
    <property type="entry name" value="MFS_dom"/>
</dbReference>
<feature type="transmembrane region" description="Helical" evidence="7">
    <location>
        <begin position="219"/>
        <end position="237"/>
    </location>
</feature>
<accession>A0A255G602</accession>
<dbReference type="OrthoDB" id="9775268at2"/>
<feature type="transmembrane region" description="Helical" evidence="7">
    <location>
        <begin position="343"/>
        <end position="365"/>
    </location>
</feature>
<dbReference type="Gene3D" id="1.20.1250.20">
    <property type="entry name" value="MFS general substrate transporter like domains"/>
    <property type="match status" value="1"/>
</dbReference>
<evidence type="ECO:0000256" key="1">
    <source>
        <dbReference type="ARBA" id="ARBA00004651"/>
    </source>
</evidence>
<dbReference type="CDD" id="cd06173">
    <property type="entry name" value="MFS_MefA_like"/>
    <property type="match status" value="1"/>
</dbReference>
<organism evidence="8 9">
    <name type="scientific">Enemella evansiae</name>
    <dbReference type="NCBI Taxonomy" id="2016499"/>
    <lineage>
        <taxon>Bacteria</taxon>
        <taxon>Bacillati</taxon>
        <taxon>Actinomycetota</taxon>
        <taxon>Actinomycetes</taxon>
        <taxon>Propionibacteriales</taxon>
        <taxon>Propionibacteriaceae</taxon>
        <taxon>Enemella</taxon>
    </lineage>
</organism>
<feature type="transmembrane region" description="Helical" evidence="7">
    <location>
        <begin position="257"/>
        <end position="276"/>
    </location>
</feature>
<name>A0A255G602_9ACTN</name>
<evidence type="ECO:0000256" key="7">
    <source>
        <dbReference type="SAM" id="Phobius"/>
    </source>
</evidence>
<feature type="transmembrane region" description="Helical" evidence="7">
    <location>
        <begin position="173"/>
        <end position="191"/>
    </location>
</feature>
<keyword evidence="2" id="KW-0813">Transport</keyword>
<dbReference type="PANTHER" id="PTHR23513:SF11">
    <property type="entry name" value="STAPHYLOFERRIN A TRANSPORTER"/>
    <property type="match status" value="1"/>
</dbReference>
<protein>
    <submittedName>
        <fullName evidence="8">MFS transporter</fullName>
    </submittedName>
</protein>